<comment type="subcellular location">
    <subcellularLocation>
        <location evidence="1">Membrane</location>
        <topology evidence="1">Multi-pass membrane protein</topology>
    </subcellularLocation>
</comment>
<dbReference type="AlphaFoldDB" id="A0A1A5YU21"/>
<gene>
    <name evidence="6" type="ORF">A7K91_25800</name>
</gene>
<evidence type="ECO:0000313" key="7">
    <source>
        <dbReference type="Proteomes" id="UP000092024"/>
    </source>
</evidence>
<keyword evidence="7" id="KW-1185">Reference proteome</keyword>
<keyword evidence="5" id="KW-0802">TPR repeat</keyword>
<dbReference type="SUPFAM" id="SSF103642">
    <property type="entry name" value="Sec-C motif"/>
    <property type="match status" value="1"/>
</dbReference>
<keyword evidence="2" id="KW-0812">Transmembrane</keyword>
<organism evidence="6 7">
    <name type="scientific">Paenibacillus oryzae</name>
    <dbReference type="NCBI Taxonomy" id="1844972"/>
    <lineage>
        <taxon>Bacteria</taxon>
        <taxon>Bacillati</taxon>
        <taxon>Bacillota</taxon>
        <taxon>Bacilli</taxon>
        <taxon>Bacillales</taxon>
        <taxon>Paenibacillaceae</taxon>
        <taxon>Paenibacillus</taxon>
    </lineage>
</organism>
<comment type="caution">
    <text evidence="6">The sequence shown here is derived from an EMBL/GenBank/DDBJ whole genome shotgun (WGS) entry which is preliminary data.</text>
</comment>
<evidence type="ECO:0000256" key="1">
    <source>
        <dbReference type="ARBA" id="ARBA00004141"/>
    </source>
</evidence>
<dbReference type="RefSeq" id="WP_068678988.1">
    <property type="nucleotide sequence ID" value="NZ_LYPA01000024.1"/>
</dbReference>
<evidence type="ECO:0000256" key="4">
    <source>
        <dbReference type="ARBA" id="ARBA00023136"/>
    </source>
</evidence>
<dbReference type="PROSITE" id="PS50005">
    <property type="entry name" value="TPR"/>
    <property type="match status" value="1"/>
</dbReference>
<dbReference type="InterPro" id="IPR011990">
    <property type="entry name" value="TPR-like_helical_dom_sf"/>
</dbReference>
<dbReference type="Gene3D" id="3.10.450.50">
    <property type="match status" value="1"/>
</dbReference>
<dbReference type="OrthoDB" id="6399948at2"/>
<keyword evidence="3" id="KW-1133">Transmembrane helix</keyword>
<evidence type="ECO:0000256" key="5">
    <source>
        <dbReference type="PROSITE-ProRule" id="PRU00339"/>
    </source>
</evidence>
<evidence type="ECO:0000256" key="2">
    <source>
        <dbReference type="ARBA" id="ARBA00022692"/>
    </source>
</evidence>
<dbReference type="Pfam" id="PF04184">
    <property type="entry name" value="ST7"/>
    <property type="match status" value="1"/>
</dbReference>
<dbReference type="InterPro" id="IPR007311">
    <property type="entry name" value="ST7"/>
</dbReference>
<accession>A0A1A5YU21</accession>
<proteinExistence type="predicted"/>
<dbReference type="InterPro" id="IPR019734">
    <property type="entry name" value="TPR_rpt"/>
</dbReference>
<dbReference type="Pfam" id="PF02810">
    <property type="entry name" value="SEC-C"/>
    <property type="match status" value="1"/>
</dbReference>
<name>A0A1A5YU21_9BACL</name>
<keyword evidence="4" id="KW-0472">Membrane</keyword>
<dbReference type="SUPFAM" id="SSF48452">
    <property type="entry name" value="TPR-like"/>
    <property type="match status" value="1"/>
</dbReference>
<reference evidence="6 7" key="1">
    <citation type="submission" date="2016-05" db="EMBL/GenBank/DDBJ databases">
        <title>Paenibacillus oryzae. sp. nov., isolated from the rice root.</title>
        <authorList>
            <person name="Zhang J."/>
            <person name="Zhang X."/>
        </authorList>
    </citation>
    <scope>NUCLEOTIDE SEQUENCE [LARGE SCALE GENOMIC DNA]</scope>
    <source>
        <strain evidence="6 7">1DrF-4</strain>
    </source>
</reference>
<evidence type="ECO:0000313" key="6">
    <source>
        <dbReference type="EMBL" id="OBR68900.1"/>
    </source>
</evidence>
<feature type="repeat" description="TPR" evidence="5">
    <location>
        <begin position="301"/>
        <end position="334"/>
    </location>
</feature>
<dbReference type="STRING" id="1844972.A7K91_25800"/>
<dbReference type="Proteomes" id="UP000092024">
    <property type="component" value="Unassembled WGS sequence"/>
</dbReference>
<sequence>MRKLGRNDVCHCGSGLKYKKCCLNKDEANKVTPITSSHAPSLSDVINQHLQWPNELHQQIANHFLQNTSGLYEEEHIARFIRIWNAYAHECLPIAQKLGTFPAALEYLLCQNFDYAGTQSAIAKKYGISAATLSGRAEQIFSFIEDHVYMLTESARGEQSSSIHSGSRVAMEQEMARIHALLEKQNFETMDEANAFLQQMMNKQPAKPQKLSKEEQASELVYSAWEESNPKRRIKLAQDALLLHPESGDAYNILAECASTPKEAAYFYKQGLQVEENRLGKAFFEENKGYFWGYLPTRPYMRAKLGFAQSCEMMGNMPEAIRHYQEMLELNPNDNQGVRELLLTAYLETEEWNSAKLLINQYNEDGTAAFNYSRALVEYSLNGKSAHLTSLIKTAVSHNPFVPPYLQGKKQLPRSIPSVIGFGDEREAVVYVSMNRHLWLAKPELLKLLSK</sequence>
<evidence type="ECO:0000256" key="3">
    <source>
        <dbReference type="ARBA" id="ARBA00022989"/>
    </source>
</evidence>
<dbReference type="GO" id="GO:0016020">
    <property type="term" value="C:membrane"/>
    <property type="evidence" value="ECO:0007669"/>
    <property type="project" value="UniProtKB-SubCell"/>
</dbReference>
<dbReference type="EMBL" id="LYPA01000024">
    <property type="protein sequence ID" value="OBR68900.1"/>
    <property type="molecule type" value="Genomic_DNA"/>
</dbReference>
<dbReference type="Gene3D" id="1.25.40.10">
    <property type="entry name" value="Tetratricopeptide repeat domain"/>
    <property type="match status" value="1"/>
</dbReference>
<protein>
    <submittedName>
        <fullName evidence="6">Uncharacterized protein</fullName>
    </submittedName>
</protein>
<dbReference type="InterPro" id="IPR004027">
    <property type="entry name" value="SEC_C_motif"/>
</dbReference>